<dbReference type="InterPro" id="IPR042091">
    <property type="entry name" value="Ska2_N"/>
</dbReference>
<evidence type="ECO:0000256" key="12">
    <source>
        <dbReference type="ARBA" id="ARBA00023328"/>
    </source>
</evidence>
<keyword evidence="16" id="KW-1185">Reference proteome</keyword>
<dbReference type="Proteomes" id="UP000642973">
    <property type="component" value="Unassembled WGS sequence"/>
</dbReference>
<evidence type="ECO:0000256" key="11">
    <source>
        <dbReference type="ARBA" id="ARBA00023306"/>
    </source>
</evidence>
<dbReference type="Gene3D" id="6.10.250.1380">
    <property type="match status" value="1"/>
</dbReference>
<protein>
    <recommendedName>
        <fullName evidence="13">Protein FAM33A</fullName>
    </recommendedName>
</protein>
<dbReference type="GO" id="GO:0000940">
    <property type="term" value="C:outer kinetochore"/>
    <property type="evidence" value="ECO:0007669"/>
    <property type="project" value="InterPro"/>
</dbReference>
<gene>
    <name evidence="15" type="primary">Ska2</name>
    <name evidence="15" type="ORF">CALVIR_R12010</name>
</gene>
<dbReference type="GO" id="GO:0007059">
    <property type="term" value="P:chromosome segregation"/>
    <property type="evidence" value="ECO:0007669"/>
    <property type="project" value="InterPro"/>
</dbReference>
<comment type="similarity">
    <text evidence="3">Belongs to the SKA2 family.</text>
</comment>
<reference evidence="15" key="1">
    <citation type="submission" date="2019-10" db="EMBL/GenBank/DDBJ databases">
        <title>Bird 10,000 Genomes (B10K) Project - Family phase.</title>
        <authorList>
            <person name="Zhang G."/>
        </authorList>
    </citation>
    <scope>NUCLEOTIDE SEQUENCE</scope>
    <source>
        <strain evidence="15">B10K-DU-002-55</strain>
        <tissue evidence="15">Muscle</tissue>
    </source>
</reference>
<comment type="caution">
    <text evidence="15">The sequence shown here is derived from an EMBL/GenBank/DDBJ whole genome shotgun (WGS) entry which is preliminary data.</text>
</comment>
<evidence type="ECO:0000256" key="4">
    <source>
        <dbReference type="ARBA" id="ARBA00022454"/>
    </source>
</evidence>
<keyword evidence="6" id="KW-0132">Cell division</keyword>
<sequence length="89" mass="10157">FQKAESDLNCIQHKLECEIRRSLPENPAVEENPIALLEGLSVLKSRYKTLCKQLEKVFMEQQESMKGISAALENTTRIVQLLQKRAGLE</sequence>
<evidence type="ECO:0000256" key="8">
    <source>
        <dbReference type="ARBA" id="ARBA00022776"/>
    </source>
</evidence>
<evidence type="ECO:0000256" key="5">
    <source>
        <dbReference type="ARBA" id="ARBA00022490"/>
    </source>
</evidence>
<dbReference type="GO" id="GO:0000278">
    <property type="term" value="P:mitotic cell cycle"/>
    <property type="evidence" value="ECO:0007669"/>
    <property type="project" value="TreeGrafter"/>
</dbReference>
<keyword evidence="5" id="KW-0963">Cytoplasm</keyword>
<keyword evidence="11" id="KW-0131">Cell cycle</keyword>
<dbReference type="PANTHER" id="PTHR32017">
    <property type="entry name" value="SPINDLE AND KINETOCHORE-ASSOCIATED PROTEIN 2"/>
    <property type="match status" value="1"/>
</dbReference>
<keyword evidence="10" id="KW-0206">Cytoskeleton</keyword>
<dbReference type="EMBL" id="WEIV01025106">
    <property type="protein sequence ID" value="NWI59192.1"/>
    <property type="molecule type" value="Genomic_DNA"/>
</dbReference>
<dbReference type="PANTHER" id="PTHR32017:SF3">
    <property type="entry name" value="SPINDLE AND KINETOCHORE-ASSOCIATED PROTEIN 2"/>
    <property type="match status" value="1"/>
</dbReference>
<keyword evidence="9" id="KW-0995">Kinetochore</keyword>
<proteinExistence type="inferred from homology"/>
<name>A0A851CRM0_CALVR</name>
<dbReference type="AlphaFoldDB" id="A0A851CRM0"/>
<evidence type="ECO:0000313" key="15">
    <source>
        <dbReference type="EMBL" id="NWI59192.1"/>
    </source>
</evidence>
<evidence type="ECO:0000256" key="7">
    <source>
        <dbReference type="ARBA" id="ARBA00022701"/>
    </source>
</evidence>
<evidence type="ECO:0000256" key="9">
    <source>
        <dbReference type="ARBA" id="ARBA00022838"/>
    </source>
</evidence>
<evidence type="ECO:0000259" key="14">
    <source>
        <dbReference type="Pfam" id="PF16740"/>
    </source>
</evidence>
<comment type="subcellular location">
    <subcellularLocation>
        <location evidence="2">Chromosome</location>
        <location evidence="2">Centromere</location>
        <location evidence="2">Kinetochore</location>
    </subcellularLocation>
    <subcellularLocation>
        <location evidence="1">Cytoplasm</location>
        <location evidence="1">Cytoskeleton</location>
        <location evidence="1">Spindle</location>
    </subcellularLocation>
</comment>
<evidence type="ECO:0000256" key="3">
    <source>
        <dbReference type="ARBA" id="ARBA00010684"/>
    </source>
</evidence>
<evidence type="ECO:0000256" key="1">
    <source>
        <dbReference type="ARBA" id="ARBA00004186"/>
    </source>
</evidence>
<dbReference type="InterPro" id="IPR026762">
    <property type="entry name" value="Ska2"/>
</dbReference>
<keyword evidence="7" id="KW-0493">Microtubule</keyword>
<evidence type="ECO:0000313" key="16">
    <source>
        <dbReference type="Proteomes" id="UP000642973"/>
    </source>
</evidence>
<organism evidence="15 16">
    <name type="scientific">Calyptomena viridis</name>
    <name type="common">Lesser green broadbill</name>
    <dbReference type="NCBI Taxonomy" id="135972"/>
    <lineage>
        <taxon>Eukaryota</taxon>
        <taxon>Metazoa</taxon>
        <taxon>Chordata</taxon>
        <taxon>Craniata</taxon>
        <taxon>Vertebrata</taxon>
        <taxon>Euteleostomi</taxon>
        <taxon>Archelosauria</taxon>
        <taxon>Archosauria</taxon>
        <taxon>Dinosauria</taxon>
        <taxon>Saurischia</taxon>
        <taxon>Theropoda</taxon>
        <taxon>Coelurosauria</taxon>
        <taxon>Aves</taxon>
        <taxon>Neognathae</taxon>
        <taxon>Neoaves</taxon>
        <taxon>Telluraves</taxon>
        <taxon>Australaves</taxon>
        <taxon>Passeriformes</taxon>
        <taxon>Eurylaimidae</taxon>
        <taxon>Calyptomena</taxon>
    </lineage>
</organism>
<feature type="non-terminal residue" evidence="15">
    <location>
        <position position="1"/>
    </location>
</feature>
<keyword evidence="4" id="KW-0158">Chromosome</keyword>
<feature type="domain" description="Ska2 N-terminal" evidence="14">
    <location>
        <begin position="1"/>
        <end position="88"/>
    </location>
</feature>
<evidence type="ECO:0000256" key="6">
    <source>
        <dbReference type="ARBA" id="ARBA00022618"/>
    </source>
</evidence>
<evidence type="ECO:0000256" key="10">
    <source>
        <dbReference type="ARBA" id="ARBA00023212"/>
    </source>
</evidence>
<dbReference type="GO" id="GO:0008017">
    <property type="term" value="F:microtubule binding"/>
    <property type="evidence" value="ECO:0007669"/>
    <property type="project" value="InterPro"/>
</dbReference>
<evidence type="ECO:0000256" key="2">
    <source>
        <dbReference type="ARBA" id="ARBA00004629"/>
    </source>
</evidence>
<feature type="non-terminal residue" evidence="15">
    <location>
        <position position="89"/>
    </location>
</feature>
<accession>A0A851CRM0</accession>
<dbReference type="GO" id="GO:0051301">
    <property type="term" value="P:cell division"/>
    <property type="evidence" value="ECO:0007669"/>
    <property type="project" value="UniProtKB-KW"/>
</dbReference>
<evidence type="ECO:0000256" key="13">
    <source>
        <dbReference type="ARBA" id="ARBA00029651"/>
    </source>
</evidence>
<keyword evidence="8" id="KW-0498">Mitosis</keyword>
<dbReference type="GO" id="GO:0005876">
    <property type="term" value="C:spindle microtubule"/>
    <property type="evidence" value="ECO:0007669"/>
    <property type="project" value="InterPro"/>
</dbReference>
<dbReference type="Pfam" id="PF16740">
    <property type="entry name" value="SKA2"/>
    <property type="match status" value="1"/>
</dbReference>
<keyword evidence="12" id="KW-0137">Centromere</keyword>